<sequence>MKLPWTKLANVTTDGSPNLTGKHVGLLKRIQDKVNEENPEQDVIFLHCIIHQESLCKSVLQLNHSFFTKVTTIQESSLKASYAVSLELAKAKKPLSDGKIVKRCAVEMAKAFGDDNMAKNFETISLSRRTVTRRIFDIQNHVEVKLKEVMHDCKYFSLALDESMDVMDVSQLLIYARAIDSSFEVHEELLKLVALHDTTKGRDIFNAVQSVVSEYGGFDKLSAVVTDGAPSMQGKHTGFAGLLQQSGVDCPILHCIIHQEALCAKSMNFSHVMDLVTKVTNLIRGGNRSLNHKTFVAFLDEVSAVYGDLQMHTEVRWMSRGKRLERFFALLAEIPVFLEDSIRCDTSAYCSKLRDTEFLFDMAFLADISSHLNHLNMQLQGRSQTVSDLYAHVNAFTCASKLTLLIEKLQQQFKNRFQDFYAMKPRIVLFTDPLSAAVSAQPPELQLQLCELQSDPFFQAKRQERGISFWRLLPESPFPLLRDFALSMAGIFGSTYICESNFSTMKHIKSKERNRLTDETLFHLMQIGCTNIDIQSIVRQQERPQISH</sequence>
<dbReference type="Pfam" id="PF05699">
    <property type="entry name" value="Dimer_Tnp_hAT"/>
    <property type="match status" value="1"/>
</dbReference>
<dbReference type="PANTHER" id="PTHR45913:SF20">
    <property type="entry name" value="GENERAL TRANSCRIPTION FACTOR II-I REPEAT DOMAIN-CONTAINING PROTEIN 2"/>
    <property type="match status" value="1"/>
</dbReference>
<dbReference type="InParanoid" id="A0A3Q3M8Z7"/>
<dbReference type="Ensembl" id="ENSLBET00000017875.1">
    <property type="protein sequence ID" value="ENSLBEP00000016925.1"/>
    <property type="gene ID" value="ENSLBEG00000013055.1"/>
</dbReference>
<organism evidence="2 3">
    <name type="scientific">Labrus bergylta</name>
    <name type="common">ballan wrasse</name>
    <dbReference type="NCBI Taxonomy" id="56723"/>
    <lineage>
        <taxon>Eukaryota</taxon>
        <taxon>Metazoa</taxon>
        <taxon>Chordata</taxon>
        <taxon>Craniata</taxon>
        <taxon>Vertebrata</taxon>
        <taxon>Euteleostomi</taxon>
        <taxon>Actinopterygii</taxon>
        <taxon>Neopterygii</taxon>
        <taxon>Teleostei</taxon>
        <taxon>Neoteleostei</taxon>
        <taxon>Acanthomorphata</taxon>
        <taxon>Eupercaria</taxon>
        <taxon>Labriformes</taxon>
        <taxon>Labridae</taxon>
        <taxon>Labrus</taxon>
    </lineage>
</organism>
<reference evidence="2" key="2">
    <citation type="submission" date="2025-09" db="UniProtKB">
        <authorList>
            <consortium name="Ensembl"/>
        </authorList>
    </citation>
    <scope>IDENTIFICATION</scope>
</reference>
<dbReference type="Proteomes" id="UP000261660">
    <property type="component" value="Unplaced"/>
</dbReference>
<keyword evidence="3" id="KW-1185">Reference proteome</keyword>
<protein>
    <recommendedName>
        <fullName evidence="1">HAT C-terminal dimerisation domain-containing protein</fullName>
    </recommendedName>
</protein>
<dbReference type="AlphaFoldDB" id="A0A3Q3M8Z7"/>
<dbReference type="PANTHER" id="PTHR45913">
    <property type="entry name" value="EPM2A-INTERACTING PROTEIN 1"/>
    <property type="match status" value="1"/>
</dbReference>
<evidence type="ECO:0000259" key="1">
    <source>
        <dbReference type="Pfam" id="PF05699"/>
    </source>
</evidence>
<reference evidence="2" key="1">
    <citation type="submission" date="2025-08" db="UniProtKB">
        <authorList>
            <consortium name="Ensembl"/>
        </authorList>
    </citation>
    <scope>IDENTIFICATION</scope>
</reference>
<dbReference type="STRING" id="56723.ENSLBEP00000016925"/>
<evidence type="ECO:0000313" key="2">
    <source>
        <dbReference type="Ensembl" id="ENSLBEP00000016925.1"/>
    </source>
</evidence>
<dbReference type="InterPro" id="IPR012337">
    <property type="entry name" value="RNaseH-like_sf"/>
</dbReference>
<evidence type="ECO:0000313" key="3">
    <source>
        <dbReference type="Proteomes" id="UP000261660"/>
    </source>
</evidence>
<dbReference type="InterPro" id="IPR008906">
    <property type="entry name" value="HATC_C_dom"/>
</dbReference>
<accession>A0A3Q3M8Z7</accession>
<feature type="domain" description="HAT C-terminal dimerisation" evidence="1">
    <location>
        <begin position="456"/>
        <end position="525"/>
    </location>
</feature>
<proteinExistence type="predicted"/>
<dbReference type="GO" id="GO:0046983">
    <property type="term" value="F:protein dimerization activity"/>
    <property type="evidence" value="ECO:0007669"/>
    <property type="project" value="InterPro"/>
</dbReference>
<dbReference type="SUPFAM" id="SSF53098">
    <property type="entry name" value="Ribonuclease H-like"/>
    <property type="match status" value="1"/>
</dbReference>
<name>A0A3Q3M8Z7_9LABR</name>
<dbReference type="GeneTree" id="ENSGT00950000182812"/>